<proteinExistence type="predicted"/>
<feature type="transmembrane region" description="Helical" evidence="1">
    <location>
        <begin position="157"/>
        <end position="181"/>
    </location>
</feature>
<keyword evidence="1" id="KW-0812">Transmembrane</keyword>
<organism evidence="2 3">
    <name type="scientific">Kitasatospora paracochleata</name>
    <dbReference type="NCBI Taxonomy" id="58354"/>
    <lineage>
        <taxon>Bacteria</taxon>
        <taxon>Bacillati</taxon>
        <taxon>Actinomycetota</taxon>
        <taxon>Actinomycetes</taxon>
        <taxon>Kitasatosporales</taxon>
        <taxon>Streptomycetaceae</taxon>
        <taxon>Kitasatospora</taxon>
    </lineage>
</organism>
<feature type="transmembrane region" description="Helical" evidence="1">
    <location>
        <begin position="114"/>
        <end position="137"/>
    </location>
</feature>
<reference evidence="2 3" key="1">
    <citation type="submission" date="2022-06" db="EMBL/GenBank/DDBJ databases">
        <title>Sequencing the genomes of 1000 actinobacteria strains.</title>
        <authorList>
            <person name="Klenk H.-P."/>
        </authorList>
    </citation>
    <scope>NUCLEOTIDE SEQUENCE [LARGE SCALE GENOMIC DNA]</scope>
    <source>
        <strain evidence="2 3">DSM 41656</strain>
    </source>
</reference>
<accession>A0ABT1IT32</accession>
<feature type="transmembrane region" description="Helical" evidence="1">
    <location>
        <begin position="61"/>
        <end position="93"/>
    </location>
</feature>
<keyword evidence="1" id="KW-0472">Membrane</keyword>
<feature type="transmembrane region" description="Helical" evidence="1">
    <location>
        <begin position="274"/>
        <end position="292"/>
    </location>
</feature>
<sequence>MSAVPMTDLAVAAPTRRRWPLIVLSTLFGVFLSYAWSAKLVDDEIGFNTANALLGHDAHKTPIAGIATGVLFAFVSGLAGSFTACNIAVFGAVGPLVGQEASRSQRFLQTVKPLGWLAAGMIPVSAAYGALVGIVGTRMPQFSTAASKAGTISPRSAQSMIAFGLIALVMIVLGLASAGVVKDPLGPLTRRFPNARMVVLGALVGGFLIGRPYPLFRDLFRHAASTHNPLYGAFAFSLQSIGNILVMAVLVLLLAYGTGGRLQRWMAAKPGRTAAVTAAAFLIAGVFTLIYWDVKVLGRLGYIWFPTAPWNA</sequence>
<dbReference type="Proteomes" id="UP001206483">
    <property type="component" value="Unassembled WGS sequence"/>
</dbReference>
<keyword evidence="1" id="KW-1133">Transmembrane helix</keyword>
<evidence type="ECO:0000313" key="2">
    <source>
        <dbReference type="EMBL" id="MCP2308287.1"/>
    </source>
</evidence>
<evidence type="ECO:0000313" key="3">
    <source>
        <dbReference type="Proteomes" id="UP001206483"/>
    </source>
</evidence>
<protein>
    <recommendedName>
        <fullName evidence="4">Cytochrome C biogenesis protein transmembrane domain-containing protein</fullName>
    </recommendedName>
</protein>
<evidence type="ECO:0000256" key="1">
    <source>
        <dbReference type="SAM" id="Phobius"/>
    </source>
</evidence>
<evidence type="ECO:0008006" key="4">
    <source>
        <dbReference type="Google" id="ProtNLM"/>
    </source>
</evidence>
<dbReference type="EMBL" id="JAMZDX010000002">
    <property type="protein sequence ID" value="MCP2308287.1"/>
    <property type="molecule type" value="Genomic_DNA"/>
</dbReference>
<keyword evidence="3" id="KW-1185">Reference proteome</keyword>
<name>A0ABT1IT32_9ACTN</name>
<dbReference type="RefSeq" id="WP_253794878.1">
    <property type="nucleotide sequence ID" value="NZ_BAAAUB010000136.1"/>
</dbReference>
<feature type="transmembrane region" description="Helical" evidence="1">
    <location>
        <begin position="193"/>
        <end position="210"/>
    </location>
</feature>
<gene>
    <name evidence="2" type="ORF">FHR36_001411</name>
</gene>
<feature type="transmembrane region" description="Helical" evidence="1">
    <location>
        <begin position="230"/>
        <end position="254"/>
    </location>
</feature>
<comment type="caution">
    <text evidence="2">The sequence shown here is derived from an EMBL/GenBank/DDBJ whole genome shotgun (WGS) entry which is preliminary data.</text>
</comment>